<proteinExistence type="predicted"/>
<dbReference type="Proteomes" id="UP001521222">
    <property type="component" value="Unassembled WGS sequence"/>
</dbReference>
<comment type="caution">
    <text evidence="2">The sequence shown here is derived from an EMBL/GenBank/DDBJ whole genome shotgun (WGS) entry which is preliminary data.</text>
</comment>
<sequence length="430" mass="47217">MPRQLPWKSNGGGGSRTQTTKPKTSTRPPKTTRIPDGIDDDVFDGTVLASNNKDKGKGKAKVTSDSDDSLPEAVAGTSKPRNERSKNEEANKRAPSSSPPPLADYAQPYIEPMRKGVSKFDLRDDEWMMVEDEFLETAKLFTRHLHIAEYDRLKESIEAKKKEAEVTRPVVADAKRSVEGAMKERAKVQNSRQKKAIRDVFASQEDSSEDDRASYRSKPSRPMSTTAKPKPATNKSRDTDSDDLDASRAPKPKPARPAPEAEARPVPAARERPAYLNASKTAPSPFAKPVLPASSAAKTATAAPPRGRSRVPRMTPFDMLDEYTPPTFDTRTPPAVTANERRPSTSSKPRSRPTSSNHSSPQTLQSLDAKTVKPWGPVGSLDNWGASKESSGLDKETADRIAKRKAERAKEGDGKKKRAMDLDDIPTFLF</sequence>
<feature type="region of interest" description="Disordered" evidence="1">
    <location>
        <begin position="161"/>
        <end position="430"/>
    </location>
</feature>
<keyword evidence="3" id="KW-1185">Reference proteome</keyword>
<feature type="compositionally biased region" description="Low complexity" evidence="1">
    <location>
        <begin position="16"/>
        <end position="32"/>
    </location>
</feature>
<feature type="compositionally biased region" description="Low complexity" evidence="1">
    <location>
        <begin position="292"/>
        <end position="305"/>
    </location>
</feature>
<dbReference type="EMBL" id="JAKIXB020000010">
    <property type="protein sequence ID" value="KAL1604601.1"/>
    <property type="molecule type" value="Genomic_DNA"/>
</dbReference>
<feature type="compositionally biased region" description="Basic and acidic residues" evidence="1">
    <location>
        <begin position="173"/>
        <end position="187"/>
    </location>
</feature>
<gene>
    <name evidence="2" type="ORF">SLS59_003796</name>
</gene>
<feature type="compositionally biased region" description="Low complexity" evidence="1">
    <location>
        <begin position="344"/>
        <end position="356"/>
    </location>
</feature>
<feature type="compositionally biased region" description="Basic and acidic residues" evidence="1">
    <location>
        <begin position="259"/>
        <end position="273"/>
    </location>
</feature>
<evidence type="ECO:0000256" key="1">
    <source>
        <dbReference type="SAM" id="MobiDB-lite"/>
    </source>
</evidence>
<accession>A0ABR3RJG8</accession>
<feature type="compositionally biased region" description="Basic and acidic residues" evidence="1">
    <location>
        <begin position="391"/>
        <end position="401"/>
    </location>
</feature>
<reference evidence="2 3" key="1">
    <citation type="submission" date="2024-02" db="EMBL/GenBank/DDBJ databases">
        <title>De novo assembly and annotation of 12 fungi associated with fruit tree decline syndrome in Ontario, Canada.</title>
        <authorList>
            <person name="Sulman M."/>
            <person name="Ellouze W."/>
            <person name="Ilyukhin E."/>
        </authorList>
    </citation>
    <scope>NUCLEOTIDE SEQUENCE [LARGE SCALE GENOMIC DNA]</scope>
    <source>
        <strain evidence="2 3">M97-236</strain>
    </source>
</reference>
<feature type="compositionally biased region" description="Basic and acidic residues" evidence="1">
    <location>
        <begin position="80"/>
        <end position="92"/>
    </location>
</feature>
<feature type="compositionally biased region" description="Polar residues" evidence="1">
    <location>
        <begin position="357"/>
        <end position="368"/>
    </location>
</feature>
<evidence type="ECO:0000313" key="2">
    <source>
        <dbReference type="EMBL" id="KAL1604601.1"/>
    </source>
</evidence>
<feature type="region of interest" description="Disordered" evidence="1">
    <location>
        <begin position="1"/>
        <end position="110"/>
    </location>
</feature>
<protein>
    <submittedName>
        <fullName evidence="2">Uncharacterized protein</fullName>
    </submittedName>
</protein>
<evidence type="ECO:0000313" key="3">
    <source>
        <dbReference type="Proteomes" id="UP001521222"/>
    </source>
</evidence>
<organism evidence="2 3">
    <name type="scientific">Nothophoma quercina</name>
    <dbReference type="NCBI Taxonomy" id="749835"/>
    <lineage>
        <taxon>Eukaryota</taxon>
        <taxon>Fungi</taxon>
        <taxon>Dikarya</taxon>
        <taxon>Ascomycota</taxon>
        <taxon>Pezizomycotina</taxon>
        <taxon>Dothideomycetes</taxon>
        <taxon>Pleosporomycetidae</taxon>
        <taxon>Pleosporales</taxon>
        <taxon>Pleosporineae</taxon>
        <taxon>Didymellaceae</taxon>
        <taxon>Nothophoma</taxon>
    </lineage>
</organism>
<name>A0ABR3RJG8_9PLEO</name>